<dbReference type="Proteomes" id="UP000600946">
    <property type="component" value="Unassembled WGS sequence"/>
</dbReference>
<organism evidence="2 3">
    <name type="scientific">Streptomyces xanthochromogenes</name>
    <dbReference type="NCBI Taxonomy" id="67384"/>
    <lineage>
        <taxon>Bacteria</taxon>
        <taxon>Bacillati</taxon>
        <taxon>Actinomycetota</taxon>
        <taxon>Actinomycetes</taxon>
        <taxon>Kitasatosporales</taxon>
        <taxon>Streptomycetaceae</taxon>
        <taxon>Streptomyces</taxon>
    </lineage>
</organism>
<protein>
    <submittedName>
        <fullName evidence="2">Uncharacterized protein</fullName>
    </submittedName>
</protein>
<evidence type="ECO:0000313" key="2">
    <source>
        <dbReference type="EMBL" id="GGY15594.1"/>
    </source>
</evidence>
<sequence>MIQRVLWLVGSVAVLHGQQGARAKVLYTERSWNPLARTVELTDDELRRGGRITPLSELNLPAMAEAYHRGHWLGGGGAERPLERLTAGSGVVPVTRVTGTTALVKVRQAADFARALGELAMRQCGGPAQMNALTERARAEGVPLWMARRYAQGPAGPVAVAVDRRLVRVDVWGPGAPVVRIRAPHGFFGATADQGQGLRMTVGDVPAALVLRTKLRKSKSYVQARLPQDVWELRRAGHESSWLLRGERRVARIQRPPHSPHRDPDTVLVPLAPVHYESQDPLDAVMAQAFAVSFAVGDTTGAARFRLPRRQARSGGEPVATDEGWDRPWFSSLGHGGDDNEPGGSDGWGSDGGDGGDGCGGDSGGDGGD</sequence>
<name>A0ABQ2ZK61_9ACTN</name>
<keyword evidence="3" id="KW-1185">Reference proteome</keyword>
<proteinExistence type="predicted"/>
<reference evidence="3" key="1">
    <citation type="journal article" date="2019" name="Int. J. Syst. Evol. Microbiol.">
        <title>The Global Catalogue of Microorganisms (GCM) 10K type strain sequencing project: providing services to taxonomists for standard genome sequencing and annotation.</title>
        <authorList>
            <consortium name="The Broad Institute Genomics Platform"/>
            <consortium name="The Broad Institute Genome Sequencing Center for Infectious Disease"/>
            <person name="Wu L."/>
            <person name="Ma J."/>
        </authorList>
    </citation>
    <scope>NUCLEOTIDE SEQUENCE [LARGE SCALE GENOMIC DNA]</scope>
    <source>
        <strain evidence="3">JCM 4594</strain>
    </source>
</reference>
<feature type="compositionally biased region" description="Gly residues" evidence="1">
    <location>
        <begin position="344"/>
        <end position="369"/>
    </location>
</feature>
<gene>
    <name evidence="2" type="ORF">GCM10010326_04170</name>
</gene>
<comment type="caution">
    <text evidence="2">The sequence shown here is derived from an EMBL/GenBank/DDBJ whole genome shotgun (WGS) entry which is preliminary data.</text>
</comment>
<evidence type="ECO:0000313" key="3">
    <source>
        <dbReference type="Proteomes" id="UP000600946"/>
    </source>
</evidence>
<evidence type="ECO:0000256" key="1">
    <source>
        <dbReference type="SAM" id="MobiDB-lite"/>
    </source>
</evidence>
<dbReference type="EMBL" id="BMUU01000001">
    <property type="protein sequence ID" value="GGY15594.1"/>
    <property type="molecule type" value="Genomic_DNA"/>
</dbReference>
<accession>A0ABQ2ZK61</accession>
<feature type="region of interest" description="Disordered" evidence="1">
    <location>
        <begin position="307"/>
        <end position="369"/>
    </location>
</feature>